<dbReference type="InterPro" id="IPR036280">
    <property type="entry name" value="Multihaem_cyt_sf"/>
</dbReference>
<gene>
    <name evidence="3" type="ORF">BIT28_12175</name>
</gene>
<dbReference type="STRING" id="1903952.BIT28_12175"/>
<dbReference type="AlphaFoldDB" id="A0A1Q9GBL5"/>
<evidence type="ECO:0000313" key="3">
    <source>
        <dbReference type="EMBL" id="OLQ71706.1"/>
    </source>
</evidence>
<dbReference type="SUPFAM" id="SSF48695">
    <property type="entry name" value="Multiheme cytochromes"/>
    <property type="match status" value="1"/>
</dbReference>
<organism evidence="3 4">
    <name type="scientific">Photobacterium proteolyticum</name>
    <dbReference type="NCBI Taxonomy" id="1903952"/>
    <lineage>
        <taxon>Bacteria</taxon>
        <taxon>Pseudomonadati</taxon>
        <taxon>Pseudomonadota</taxon>
        <taxon>Gammaproteobacteria</taxon>
        <taxon>Vibrionales</taxon>
        <taxon>Vibrionaceae</taxon>
        <taxon>Photobacterium</taxon>
    </lineage>
</organism>
<feature type="domain" description="Cytochrome c-552/4" evidence="2">
    <location>
        <begin position="68"/>
        <end position="146"/>
    </location>
</feature>
<feature type="signal peptide" evidence="1">
    <location>
        <begin position="1"/>
        <end position="20"/>
    </location>
</feature>
<feature type="chain" id="PRO_5012728838" evidence="1">
    <location>
        <begin position="21"/>
        <end position="469"/>
    </location>
</feature>
<dbReference type="EMBL" id="MJIL01000094">
    <property type="protein sequence ID" value="OLQ71706.1"/>
    <property type="molecule type" value="Genomic_DNA"/>
</dbReference>
<evidence type="ECO:0000259" key="2">
    <source>
        <dbReference type="Pfam" id="PF13435"/>
    </source>
</evidence>
<proteinExistence type="predicted"/>
<dbReference type="Pfam" id="PF13435">
    <property type="entry name" value="Cytochrome_C554"/>
    <property type="match status" value="1"/>
</dbReference>
<evidence type="ECO:0000313" key="4">
    <source>
        <dbReference type="Proteomes" id="UP000186905"/>
    </source>
</evidence>
<evidence type="ECO:0000256" key="1">
    <source>
        <dbReference type="SAM" id="SignalP"/>
    </source>
</evidence>
<keyword evidence="1" id="KW-0732">Signal</keyword>
<protein>
    <submittedName>
        <fullName evidence="3">Cytochrome c family protein</fullName>
    </submittedName>
</protein>
<accession>A0A1Q9GBL5</accession>
<dbReference type="Gene3D" id="1.10.1130.10">
    <property type="entry name" value="Flavocytochrome C3, Chain A"/>
    <property type="match status" value="1"/>
</dbReference>
<dbReference type="Proteomes" id="UP000186905">
    <property type="component" value="Unassembled WGS sequence"/>
</dbReference>
<dbReference type="InterPro" id="IPR023155">
    <property type="entry name" value="Cyt_c-552/4"/>
</dbReference>
<comment type="caution">
    <text evidence="3">The sequence shown here is derived from an EMBL/GenBank/DDBJ whole genome shotgun (WGS) entry which is preliminary data.</text>
</comment>
<reference evidence="3 4" key="1">
    <citation type="submission" date="2016-09" db="EMBL/GenBank/DDBJ databases">
        <title>Photobacterium proteolyticum sp. nov. a protease producing bacterium isolated from ocean sediments of Laizhou Bay.</title>
        <authorList>
            <person name="Li Y."/>
        </authorList>
    </citation>
    <scope>NUCLEOTIDE SEQUENCE [LARGE SCALE GENOMIC DNA]</scope>
    <source>
        <strain evidence="3 4">13-12</strain>
    </source>
</reference>
<name>A0A1Q9GBL5_9GAMM</name>
<keyword evidence="4" id="KW-1185">Reference proteome</keyword>
<sequence>MTGAIIICCLFIFSSFKSHATSDMQKWLKPHKPETQQQIEQQMPFYPSRATTNGKQLTPDMFENPEICKGCHNEIYQQWERSVMANSWEDPIYKALFRRASKATEGQVDNFCIACHSPIGMTSMQATAEMLDSDEHLPGVNCEVCHNIVGISGNDNGAYILSPNKEKHVKLGPRTDAVSPYHKTEFSDLHTKSEFCSVCHNVSHPFNSTPIERTYDEWQESAYNEQGIHCQDCHMTPGPGIKDNPGRSAIMGKERKHIYSHEFTGGNSTLHQYFGNPDSAELARGMLRSAATIEFIELPESLTPGQLATIKVKVANVGAGHKLPTGFPEGREVWVDFDVKTENQVSIYRSGAIVDGHTEAGTQNFKVTLGDANGNVVDLNVWEVDRILSDTRILPNGYSVVDYTFLVPEKVTGDITLSANLKYWPFPQKLVDELLGKGKLKVDIVDMTSTKATISVKAKDPSSAVAMKQ</sequence>